<dbReference type="PANTHER" id="PTHR35311">
    <property type="entry name" value="KINETOCHORE-ASSOCIATED PROTEIN KNL-2 HOMOLOG"/>
    <property type="match status" value="1"/>
</dbReference>
<evidence type="ECO:0000259" key="3">
    <source>
        <dbReference type="Pfam" id="PF09133"/>
    </source>
</evidence>
<dbReference type="PANTHER" id="PTHR35311:SF1">
    <property type="entry name" value="PROTEIN EMBRYO DEFECTIVE 1674"/>
    <property type="match status" value="1"/>
</dbReference>
<feature type="domain" description="SANTA" evidence="3">
    <location>
        <begin position="4"/>
        <end position="84"/>
    </location>
</feature>
<feature type="region of interest" description="Disordered" evidence="2">
    <location>
        <begin position="132"/>
        <end position="153"/>
    </location>
</feature>
<evidence type="ECO:0000313" key="5">
    <source>
        <dbReference type="Proteomes" id="UP000006038"/>
    </source>
</evidence>
<feature type="coiled-coil region" evidence="1">
    <location>
        <begin position="172"/>
        <end position="199"/>
    </location>
</feature>
<accession>J3LWW3</accession>
<dbReference type="AlphaFoldDB" id="J3LWW3"/>
<gene>
    <name evidence="4" type="primary">LOC102699681</name>
</gene>
<dbReference type="EnsemblPlants" id="OB04G16380.1">
    <property type="protein sequence ID" value="OB04G16380.1"/>
    <property type="gene ID" value="OB04G16380"/>
</dbReference>
<dbReference type="RefSeq" id="XP_015691873.1">
    <property type="nucleotide sequence ID" value="XM_015836387.1"/>
</dbReference>
<dbReference type="Pfam" id="PF09133">
    <property type="entry name" value="SANTA"/>
    <property type="match status" value="1"/>
</dbReference>
<dbReference type="STRING" id="4533.J3LWW3"/>
<sequence>MQRVEGEEGKVRVVGSDTTTSRACRKFTSASIKTRHANGDIETADSVIIMTVGPPDISKMHQNGFPHEVSKYFMLGFPVEWEKYINASMSEMNDQPQSPLKSTEYYIEKFLQGNLKYSMGLFAWDYLNTSERSTSDTDRFPSQRHSNSSNRRHNFEDYAFVQYQESSAGPSVDTAKNARNQVEQDADIQQENMHRYSSEQQIVTHSNESALINNCTNEVSSGLEDWETPKCGKASTCQGTKDALDITTEGMNPQLGVNQGSEDNTVRRLRNGKVFGMSSSASLKKVVCKRGRMQVKTFLEKIIPIEDVTHPADLISREKVGSVAVSMSAKLQIHDSPRKGPGRPSKRGKRKRS</sequence>
<proteinExistence type="predicted"/>
<name>J3LWW3_ORYBR</name>
<reference evidence="4" key="2">
    <citation type="submission" date="2013-04" db="UniProtKB">
        <authorList>
            <consortium name="EnsemblPlants"/>
        </authorList>
    </citation>
    <scope>IDENTIFICATION</scope>
</reference>
<dbReference type="Proteomes" id="UP000006038">
    <property type="component" value="Chromosome 4"/>
</dbReference>
<reference evidence="4" key="1">
    <citation type="journal article" date="2013" name="Nat. Commun.">
        <title>Whole-genome sequencing of Oryza brachyantha reveals mechanisms underlying Oryza genome evolution.</title>
        <authorList>
            <person name="Chen J."/>
            <person name="Huang Q."/>
            <person name="Gao D."/>
            <person name="Wang J."/>
            <person name="Lang Y."/>
            <person name="Liu T."/>
            <person name="Li B."/>
            <person name="Bai Z."/>
            <person name="Luis Goicoechea J."/>
            <person name="Liang C."/>
            <person name="Chen C."/>
            <person name="Zhang W."/>
            <person name="Sun S."/>
            <person name="Liao Y."/>
            <person name="Zhang X."/>
            <person name="Yang L."/>
            <person name="Song C."/>
            <person name="Wang M."/>
            <person name="Shi J."/>
            <person name="Liu G."/>
            <person name="Liu J."/>
            <person name="Zhou H."/>
            <person name="Zhou W."/>
            <person name="Yu Q."/>
            <person name="An N."/>
            <person name="Chen Y."/>
            <person name="Cai Q."/>
            <person name="Wang B."/>
            <person name="Liu B."/>
            <person name="Min J."/>
            <person name="Huang Y."/>
            <person name="Wu H."/>
            <person name="Li Z."/>
            <person name="Zhang Y."/>
            <person name="Yin Y."/>
            <person name="Song W."/>
            <person name="Jiang J."/>
            <person name="Jackson S.A."/>
            <person name="Wing R.A."/>
            <person name="Wang J."/>
            <person name="Chen M."/>
        </authorList>
    </citation>
    <scope>NUCLEOTIDE SEQUENCE [LARGE SCALE GENOMIC DNA]</scope>
    <source>
        <strain evidence="4">cv. IRGC 101232</strain>
    </source>
</reference>
<evidence type="ECO:0000256" key="1">
    <source>
        <dbReference type="SAM" id="Coils"/>
    </source>
</evidence>
<dbReference type="KEGG" id="obr:102699681"/>
<dbReference type="InterPro" id="IPR015216">
    <property type="entry name" value="SANTA"/>
</dbReference>
<evidence type="ECO:0000313" key="4">
    <source>
        <dbReference type="EnsemblPlants" id="OB04G16380.1"/>
    </source>
</evidence>
<evidence type="ECO:0000256" key="2">
    <source>
        <dbReference type="SAM" id="MobiDB-lite"/>
    </source>
</evidence>
<keyword evidence="5" id="KW-1185">Reference proteome</keyword>
<feature type="compositionally biased region" description="Basic residues" evidence="2">
    <location>
        <begin position="340"/>
        <end position="353"/>
    </location>
</feature>
<feature type="region of interest" description="Disordered" evidence="2">
    <location>
        <begin position="326"/>
        <end position="353"/>
    </location>
</feature>
<dbReference type="GeneID" id="102699681"/>
<dbReference type="HOGENOM" id="CLU_053047_0_0_1"/>
<keyword evidence="1" id="KW-0175">Coiled coil</keyword>
<protein>
    <recommendedName>
        <fullName evidence="3">SANTA domain-containing protein</fullName>
    </recommendedName>
</protein>
<dbReference type="Gramene" id="OB04G16380.1">
    <property type="protein sequence ID" value="OB04G16380.1"/>
    <property type="gene ID" value="OB04G16380"/>
</dbReference>
<organism evidence="4">
    <name type="scientific">Oryza brachyantha</name>
    <name type="common">malo sina</name>
    <dbReference type="NCBI Taxonomy" id="4533"/>
    <lineage>
        <taxon>Eukaryota</taxon>
        <taxon>Viridiplantae</taxon>
        <taxon>Streptophyta</taxon>
        <taxon>Embryophyta</taxon>
        <taxon>Tracheophyta</taxon>
        <taxon>Spermatophyta</taxon>
        <taxon>Magnoliopsida</taxon>
        <taxon>Liliopsida</taxon>
        <taxon>Poales</taxon>
        <taxon>Poaceae</taxon>
        <taxon>BOP clade</taxon>
        <taxon>Oryzoideae</taxon>
        <taxon>Oryzeae</taxon>
        <taxon>Oryzinae</taxon>
        <taxon>Oryza</taxon>
    </lineage>
</organism>
<dbReference type="OrthoDB" id="118550at2759"/>
<dbReference type="eggNOG" id="ENOG502S0VY">
    <property type="taxonomic scope" value="Eukaryota"/>
</dbReference>
<dbReference type="OMA" id="MLMNTCE"/>
<dbReference type="InterPro" id="IPR053090">
    <property type="entry name" value="Centromere_KNL-2_homolog"/>
</dbReference>